<dbReference type="Proteomes" id="UP001595812">
    <property type="component" value="Unassembled WGS sequence"/>
</dbReference>
<dbReference type="RefSeq" id="WP_386099993.1">
    <property type="nucleotide sequence ID" value="NZ_JBHSAT010000004.1"/>
</dbReference>
<evidence type="ECO:0000256" key="1">
    <source>
        <dbReference type="SAM" id="SignalP"/>
    </source>
</evidence>
<accession>A0ABV8AKP1</accession>
<feature type="signal peptide" evidence="1">
    <location>
        <begin position="1"/>
        <end position="22"/>
    </location>
</feature>
<dbReference type="InterPro" id="IPR046111">
    <property type="entry name" value="DUF6048"/>
</dbReference>
<proteinExistence type="predicted"/>
<feature type="chain" id="PRO_5047303200" evidence="1">
    <location>
        <begin position="23"/>
        <end position="254"/>
    </location>
</feature>
<organism evidence="2 3">
    <name type="scientific">Winogradskyella maritima</name>
    <dbReference type="NCBI Taxonomy" id="1517766"/>
    <lineage>
        <taxon>Bacteria</taxon>
        <taxon>Pseudomonadati</taxon>
        <taxon>Bacteroidota</taxon>
        <taxon>Flavobacteriia</taxon>
        <taxon>Flavobacteriales</taxon>
        <taxon>Flavobacteriaceae</taxon>
        <taxon>Winogradskyella</taxon>
    </lineage>
</organism>
<keyword evidence="3" id="KW-1185">Reference proteome</keyword>
<sequence length="254" mass="28562">MRTFLYFISGLFLLGTTQLTNAQATSDSETATDSIVYKQKYGIRLGADMSKLVRSFIDDDYSGFEIMGDYRLTNRWYLAGELGTEERTLDTDAVITTTKGSYFKAGVDYNLYTNWLDMENMIYAGFRIGASSFSQTLDSFDVYDVNNEYWDIQASGVGQTDDGLTALWGEILLGIKAEVLPNLFMGLNLQVKARISDDEPSGYENLYIPGFNRTYDSGIIGAGFGYNLSYLIPIYKKDMVVKKTEDEIETEAEN</sequence>
<protein>
    <submittedName>
        <fullName evidence="2">DUF6048 family protein</fullName>
    </submittedName>
</protein>
<dbReference type="EMBL" id="JBHSAT010000004">
    <property type="protein sequence ID" value="MFC3877530.1"/>
    <property type="molecule type" value="Genomic_DNA"/>
</dbReference>
<evidence type="ECO:0000313" key="2">
    <source>
        <dbReference type="EMBL" id="MFC3877530.1"/>
    </source>
</evidence>
<evidence type="ECO:0000313" key="3">
    <source>
        <dbReference type="Proteomes" id="UP001595812"/>
    </source>
</evidence>
<comment type="caution">
    <text evidence="2">The sequence shown here is derived from an EMBL/GenBank/DDBJ whole genome shotgun (WGS) entry which is preliminary data.</text>
</comment>
<gene>
    <name evidence="2" type="ORF">ACFOSX_09825</name>
</gene>
<dbReference type="Pfam" id="PF19515">
    <property type="entry name" value="DUF6048"/>
    <property type="match status" value="1"/>
</dbReference>
<name>A0ABV8AKP1_9FLAO</name>
<reference evidence="3" key="1">
    <citation type="journal article" date="2019" name="Int. J. Syst. Evol. Microbiol.">
        <title>The Global Catalogue of Microorganisms (GCM) 10K type strain sequencing project: providing services to taxonomists for standard genome sequencing and annotation.</title>
        <authorList>
            <consortium name="The Broad Institute Genomics Platform"/>
            <consortium name="The Broad Institute Genome Sequencing Center for Infectious Disease"/>
            <person name="Wu L."/>
            <person name="Ma J."/>
        </authorList>
    </citation>
    <scope>NUCLEOTIDE SEQUENCE [LARGE SCALE GENOMIC DNA]</scope>
    <source>
        <strain evidence="3">CECT 8979</strain>
    </source>
</reference>
<keyword evidence="1" id="KW-0732">Signal</keyword>